<dbReference type="Proteomes" id="UP000085678">
    <property type="component" value="Unplaced"/>
</dbReference>
<dbReference type="CDD" id="cd00033">
    <property type="entry name" value="CCP"/>
    <property type="match status" value="2"/>
</dbReference>
<dbReference type="PROSITE" id="PS50923">
    <property type="entry name" value="SUSHI"/>
    <property type="match status" value="2"/>
</dbReference>
<evidence type="ECO:0000259" key="8">
    <source>
        <dbReference type="PROSITE" id="PS50923"/>
    </source>
</evidence>
<feature type="domain" description="Sushi" evidence="8">
    <location>
        <begin position="123"/>
        <end position="180"/>
    </location>
</feature>
<dbReference type="Gene3D" id="2.10.25.10">
    <property type="entry name" value="Laminin"/>
    <property type="match status" value="1"/>
</dbReference>
<protein>
    <submittedName>
        <fullName evidence="10">P-selectin-like</fullName>
    </submittedName>
</protein>
<comment type="subcellular location">
    <subcellularLocation>
        <location evidence="1">Membrane</location>
    </subcellularLocation>
</comment>
<keyword evidence="5 7" id="KW-1015">Disulfide bond</keyword>
<name>A0A2R2MI88_LINAN</name>
<dbReference type="Pfam" id="PF00084">
    <property type="entry name" value="Sushi"/>
    <property type="match status" value="2"/>
</dbReference>
<dbReference type="InterPro" id="IPR035976">
    <property type="entry name" value="Sushi/SCR/CCP_sf"/>
</dbReference>
<evidence type="ECO:0000313" key="9">
    <source>
        <dbReference type="Proteomes" id="UP000085678"/>
    </source>
</evidence>
<evidence type="ECO:0000256" key="5">
    <source>
        <dbReference type="ARBA" id="ARBA00023157"/>
    </source>
</evidence>
<keyword evidence="9" id="KW-1185">Reference proteome</keyword>
<dbReference type="SMART" id="SM00032">
    <property type="entry name" value="CCP"/>
    <property type="match status" value="2"/>
</dbReference>
<evidence type="ECO:0000256" key="7">
    <source>
        <dbReference type="PROSITE-ProRule" id="PRU00302"/>
    </source>
</evidence>
<sequence>MLVVEQVPRKLYIKLYTKEKCLLMTLYTKKEKALDDVTDIVEDIYVQTPVTPAPTVPTVPTQPPAVVTTRGLNNNVIPTTPPRHCGFNNGGCTQVCNMMSQTVVCSCHTGYRLLMDGRSCVAIRCTDPGTPQHGRRSVNGLEVGGEIQFECLAGYRLTGNNVVRCTADGTWSSENPTCEAIRCTDPGTPQHGRRSVSGLEVDGEVQFECMAGYRLTGNNVVRCTTDGTWSSENPTCEG</sequence>
<dbReference type="FunFam" id="2.10.70.10:FF:000011">
    <property type="entry name" value="CUB and sushi domain-containing protein 3 isoform A"/>
    <property type="match status" value="2"/>
</dbReference>
<evidence type="ECO:0000313" key="10">
    <source>
        <dbReference type="RefSeq" id="XP_023929935.1"/>
    </source>
</evidence>
<keyword evidence="6" id="KW-0325">Glycoprotein</keyword>
<dbReference type="SUPFAM" id="SSF57535">
    <property type="entry name" value="Complement control module/SCR domain"/>
    <property type="match status" value="2"/>
</dbReference>
<dbReference type="PANTHER" id="PTHR19325">
    <property type="entry name" value="COMPLEMENT COMPONENT-RELATED SUSHI DOMAIN-CONTAINING"/>
    <property type="match status" value="1"/>
</dbReference>
<accession>A0A2R2MI88</accession>
<keyword evidence="4" id="KW-0472">Membrane</keyword>
<dbReference type="InterPro" id="IPR000436">
    <property type="entry name" value="Sushi_SCR_CCP_dom"/>
</dbReference>
<evidence type="ECO:0000256" key="6">
    <source>
        <dbReference type="ARBA" id="ARBA00023180"/>
    </source>
</evidence>
<dbReference type="InParanoid" id="A0A2R2MI88"/>
<dbReference type="SUPFAM" id="SSF57196">
    <property type="entry name" value="EGF/Laminin"/>
    <property type="match status" value="1"/>
</dbReference>
<evidence type="ECO:0000256" key="4">
    <source>
        <dbReference type="ARBA" id="ARBA00023136"/>
    </source>
</evidence>
<feature type="disulfide bond" evidence="7">
    <location>
        <begin position="209"/>
        <end position="236"/>
    </location>
</feature>
<dbReference type="AlphaFoldDB" id="A0A2R2MI88"/>
<feature type="domain" description="Sushi" evidence="8">
    <location>
        <begin position="181"/>
        <end position="238"/>
    </location>
</feature>
<dbReference type="KEGG" id="lak:106156263"/>
<gene>
    <name evidence="10" type="primary">LOC106156263</name>
</gene>
<dbReference type="GO" id="GO:0016020">
    <property type="term" value="C:membrane"/>
    <property type="evidence" value="ECO:0007669"/>
    <property type="project" value="UniProtKB-SubCell"/>
</dbReference>
<keyword evidence="2 7" id="KW-0768">Sushi</keyword>
<evidence type="ECO:0000256" key="2">
    <source>
        <dbReference type="ARBA" id="ARBA00022659"/>
    </source>
</evidence>
<dbReference type="PANTHER" id="PTHR19325:SF575">
    <property type="entry name" value="LOCOMOTION-RELATED PROTEIN HIKARU GENKI"/>
    <property type="match status" value="1"/>
</dbReference>
<dbReference type="OrthoDB" id="6129121at2759"/>
<reference evidence="10" key="1">
    <citation type="submission" date="2025-08" db="UniProtKB">
        <authorList>
            <consortium name="RefSeq"/>
        </authorList>
    </citation>
    <scope>IDENTIFICATION</scope>
    <source>
        <tissue evidence="10">Gonads</tissue>
    </source>
</reference>
<dbReference type="GeneID" id="106156263"/>
<dbReference type="Gene3D" id="2.10.70.10">
    <property type="entry name" value="Complement Module, domain 1"/>
    <property type="match status" value="2"/>
</dbReference>
<proteinExistence type="predicted"/>
<dbReference type="Pfam" id="PF14670">
    <property type="entry name" value="FXa_inhibition"/>
    <property type="match status" value="1"/>
</dbReference>
<organism evidence="9 10">
    <name type="scientific">Lingula anatina</name>
    <name type="common">Brachiopod</name>
    <name type="synonym">Lingula unguis</name>
    <dbReference type="NCBI Taxonomy" id="7574"/>
    <lineage>
        <taxon>Eukaryota</taxon>
        <taxon>Metazoa</taxon>
        <taxon>Spiralia</taxon>
        <taxon>Lophotrochozoa</taxon>
        <taxon>Brachiopoda</taxon>
        <taxon>Linguliformea</taxon>
        <taxon>Lingulata</taxon>
        <taxon>Lingulida</taxon>
        <taxon>Linguloidea</taxon>
        <taxon>Lingulidae</taxon>
        <taxon>Lingula</taxon>
    </lineage>
</organism>
<dbReference type="InterPro" id="IPR050350">
    <property type="entry name" value="Compl-Cell_Adhes-Reg"/>
</dbReference>
<evidence type="ECO:0000256" key="1">
    <source>
        <dbReference type="ARBA" id="ARBA00004370"/>
    </source>
</evidence>
<comment type="caution">
    <text evidence="7">Lacks conserved residue(s) required for the propagation of feature annotation.</text>
</comment>
<keyword evidence="3" id="KW-0677">Repeat</keyword>
<feature type="disulfide bond" evidence="7">
    <location>
        <begin position="151"/>
        <end position="178"/>
    </location>
</feature>
<dbReference type="RefSeq" id="XP_023929935.1">
    <property type="nucleotide sequence ID" value="XM_024074167.1"/>
</dbReference>
<evidence type="ECO:0000256" key="3">
    <source>
        <dbReference type="ARBA" id="ARBA00022737"/>
    </source>
</evidence>